<accession>A0A9P4NF24</accession>
<gene>
    <name evidence="2" type="ORF">EJ08DRAFT_683774</name>
</gene>
<dbReference type="Proteomes" id="UP000800235">
    <property type="component" value="Unassembled WGS sequence"/>
</dbReference>
<protein>
    <submittedName>
        <fullName evidence="2">Uncharacterized protein</fullName>
    </submittedName>
</protein>
<sequence>MQNSLRLLAKSIRKRTRRQQSGKSKRLNGLLILNDLINLVEDKTKLSEALARQLDTARTEASKAVETLNTKVQELESQNGQIKQSTTDSLGQKSLEIGRLTRDVGWLQGEKRDAETAVQQKKETIDDLQRRFREMELDYETFRAGILSEGKKIAAQDKELDFVNERVNQLEEQLRESIKGHQGNNGQLTTHAADSQAVPFKTELERIRLQTAAVLGTFRKDMSDDSRKILRERFDELEEELRSTRIHKTLPPTRKRMLCILRAKKIVPQSVKAYHAANSKLNLEICRLSYDVKVLQTTEQRLQKQLNDLSKAYNAVQSKYEISVSNKEYWLDKWQDQSAEKEEADRAKASYWQSIVTLLEDLRESSFDYAVLNRDRTDYWVKIERAHQTAKAQLSAAVIMGDSAKYSLALFRTRVQEGEVHLNNTVEIYQAITHGYKKAVFNNKLTIEALRGQVEILSRE</sequence>
<feature type="coiled-coil region" evidence="1">
    <location>
        <begin position="220"/>
        <end position="247"/>
    </location>
</feature>
<evidence type="ECO:0000313" key="3">
    <source>
        <dbReference type="Proteomes" id="UP000800235"/>
    </source>
</evidence>
<dbReference type="AlphaFoldDB" id="A0A9P4NF24"/>
<keyword evidence="3" id="KW-1185">Reference proteome</keyword>
<feature type="coiled-coil region" evidence="1">
    <location>
        <begin position="111"/>
        <end position="180"/>
    </location>
</feature>
<feature type="coiled-coil region" evidence="1">
    <location>
        <begin position="58"/>
        <end position="85"/>
    </location>
</feature>
<organism evidence="2 3">
    <name type="scientific">Tothia fuscella</name>
    <dbReference type="NCBI Taxonomy" id="1048955"/>
    <lineage>
        <taxon>Eukaryota</taxon>
        <taxon>Fungi</taxon>
        <taxon>Dikarya</taxon>
        <taxon>Ascomycota</taxon>
        <taxon>Pezizomycotina</taxon>
        <taxon>Dothideomycetes</taxon>
        <taxon>Pleosporomycetidae</taxon>
        <taxon>Venturiales</taxon>
        <taxon>Cylindrosympodiaceae</taxon>
        <taxon>Tothia</taxon>
    </lineage>
</organism>
<comment type="caution">
    <text evidence="2">The sequence shown here is derived from an EMBL/GenBank/DDBJ whole genome shotgun (WGS) entry which is preliminary data.</text>
</comment>
<dbReference type="EMBL" id="MU007125">
    <property type="protein sequence ID" value="KAF2418736.1"/>
    <property type="molecule type" value="Genomic_DNA"/>
</dbReference>
<proteinExistence type="predicted"/>
<name>A0A9P4NF24_9PEZI</name>
<feature type="coiled-coil region" evidence="1">
    <location>
        <begin position="292"/>
        <end position="319"/>
    </location>
</feature>
<keyword evidence="1" id="KW-0175">Coiled coil</keyword>
<evidence type="ECO:0000313" key="2">
    <source>
        <dbReference type="EMBL" id="KAF2418736.1"/>
    </source>
</evidence>
<reference evidence="2" key="1">
    <citation type="journal article" date="2020" name="Stud. Mycol.">
        <title>101 Dothideomycetes genomes: a test case for predicting lifestyles and emergence of pathogens.</title>
        <authorList>
            <person name="Haridas S."/>
            <person name="Albert R."/>
            <person name="Binder M."/>
            <person name="Bloem J."/>
            <person name="Labutti K."/>
            <person name="Salamov A."/>
            <person name="Andreopoulos B."/>
            <person name="Baker S."/>
            <person name="Barry K."/>
            <person name="Bills G."/>
            <person name="Bluhm B."/>
            <person name="Cannon C."/>
            <person name="Castanera R."/>
            <person name="Culley D."/>
            <person name="Daum C."/>
            <person name="Ezra D."/>
            <person name="Gonzalez J."/>
            <person name="Henrissat B."/>
            <person name="Kuo A."/>
            <person name="Liang C."/>
            <person name="Lipzen A."/>
            <person name="Lutzoni F."/>
            <person name="Magnuson J."/>
            <person name="Mondo S."/>
            <person name="Nolan M."/>
            <person name="Ohm R."/>
            <person name="Pangilinan J."/>
            <person name="Park H.-J."/>
            <person name="Ramirez L."/>
            <person name="Alfaro M."/>
            <person name="Sun H."/>
            <person name="Tritt A."/>
            <person name="Yoshinaga Y."/>
            <person name="Zwiers L.-H."/>
            <person name="Turgeon B."/>
            <person name="Goodwin S."/>
            <person name="Spatafora J."/>
            <person name="Crous P."/>
            <person name="Grigoriev I."/>
        </authorList>
    </citation>
    <scope>NUCLEOTIDE SEQUENCE</scope>
    <source>
        <strain evidence="2">CBS 130266</strain>
    </source>
</reference>
<evidence type="ECO:0000256" key="1">
    <source>
        <dbReference type="SAM" id="Coils"/>
    </source>
</evidence>